<dbReference type="AlphaFoldDB" id="A0A445IW67"/>
<comment type="pathway">
    <text evidence="2">Carbohydrate degradation.</text>
</comment>
<evidence type="ECO:0000313" key="4">
    <source>
        <dbReference type="Proteomes" id="UP000289340"/>
    </source>
</evidence>
<proteinExistence type="predicted"/>
<protein>
    <submittedName>
        <fullName evidence="3">Putative ribose-5-phosphate isomerase 4, chloroplastic</fullName>
        <ecNumber evidence="3">5.3.1.6</ecNumber>
    </submittedName>
</protein>
<name>A0A445IW67_GLYSO</name>
<evidence type="ECO:0000313" key="3">
    <source>
        <dbReference type="EMBL" id="RZB90394.1"/>
    </source>
</evidence>
<keyword evidence="4" id="KW-1185">Reference proteome</keyword>
<dbReference type="GO" id="GO:0009052">
    <property type="term" value="P:pentose-phosphate shunt, non-oxidative branch"/>
    <property type="evidence" value="ECO:0007669"/>
    <property type="project" value="InterPro"/>
</dbReference>
<dbReference type="PANTHER" id="PTHR43748:SF1">
    <property type="entry name" value="RIBOSE-5-PHOSPHATE ISOMERASE 4, CHLOROPLASTIC-RELATED"/>
    <property type="match status" value="1"/>
</dbReference>
<organism evidence="3 4">
    <name type="scientific">Glycine soja</name>
    <name type="common">Wild soybean</name>
    <dbReference type="NCBI Taxonomy" id="3848"/>
    <lineage>
        <taxon>Eukaryota</taxon>
        <taxon>Viridiplantae</taxon>
        <taxon>Streptophyta</taxon>
        <taxon>Embryophyta</taxon>
        <taxon>Tracheophyta</taxon>
        <taxon>Spermatophyta</taxon>
        <taxon>Magnoliopsida</taxon>
        <taxon>eudicotyledons</taxon>
        <taxon>Gunneridae</taxon>
        <taxon>Pentapetalae</taxon>
        <taxon>rosids</taxon>
        <taxon>fabids</taxon>
        <taxon>Fabales</taxon>
        <taxon>Fabaceae</taxon>
        <taxon>Papilionoideae</taxon>
        <taxon>50 kb inversion clade</taxon>
        <taxon>NPAAA clade</taxon>
        <taxon>indigoferoid/millettioid clade</taxon>
        <taxon>Phaseoleae</taxon>
        <taxon>Glycine</taxon>
        <taxon>Glycine subgen. Soja</taxon>
    </lineage>
</organism>
<dbReference type="SUPFAM" id="SSF75445">
    <property type="entry name" value="D-ribose-5-phosphate isomerase (RpiA), lid domain"/>
    <property type="match status" value="1"/>
</dbReference>
<dbReference type="Proteomes" id="UP000289340">
    <property type="component" value="Chromosome 9"/>
</dbReference>
<evidence type="ECO:0000256" key="2">
    <source>
        <dbReference type="ARBA" id="ARBA00004921"/>
    </source>
</evidence>
<sequence>MTIAEEIDDMFLGDAEVWRRPSIGQAGPLGGDFPVVTSEGHNIPDVIFTSPIENLAEVAKCLDKVDGVVDHGVVSKVPCTVVIASQTGLKILDKLTADIVG</sequence>
<comment type="catalytic activity">
    <reaction evidence="1">
        <text>aldehydo-D-ribose 5-phosphate = D-ribulose 5-phosphate</text>
        <dbReference type="Rhea" id="RHEA:14657"/>
        <dbReference type="ChEBI" id="CHEBI:58121"/>
        <dbReference type="ChEBI" id="CHEBI:58273"/>
        <dbReference type="EC" id="5.3.1.6"/>
    </reaction>
</comment>
<dbReference type="Gene3D" id="3.40.50.1360">
    <property type="match status" value="1"/>
</dbReference>
<dbReference type="GO" id="GO:0004751">
    <property type="term" value="F:ribose-5-phosphate isomerase activity"/>
    <property type="evidence" value="ECO:0007669"/>
    <property type="project" value="UniProtKB-EC"/>
</dbReference>
<dbReference type="EMBL" id="QZWG01000009">
    <property type="protein sequence ID" value="RZB90394.1"/>
    <property type="molecule type" value="Genomic_DNA"/>
</dbReference>
<gene>
    <name evidence="3" type="ORF">D0Y65_023033</name>
</gene>
<reference evidence="3 4" key="1">
    <citation type="submission" date="2018-09" db="EMBL/GenBank/DDBJ databases">
        <title>A high-quality reference genome of wild soybean provides a powerful tool to mine soybean genomes.</title>
        <authorList>
            <person name="Xie M."/>
            <person name="Chung C.Y.L."/>
            <person name="Li M.-W."/>
            <person name="Wong F.-L."/>
            <person name="Chan T.-F."/>
            <person name="Lam H.-M."/>
        </authorList>
    </citation>
    <scope>NUCLEOTIDE SEQUENCE [LARGE SCALE GENOMIC DNA]</scope>
    <source>
        <strain evidence="4">cv. W05</strain>
        <tissue evidence="3">Hypocotyl of etiolated seedlings</tissue>
    </source>
</reference>
<accession>A0A445IW67</accession>
<dbReference type="EC" id="5.3.1.6" evidence="3"/>
<dbReference type="Gene3D" id="3.30.70.260">
    <property type="match status" value="1"/>
</dbReference>
<dbReference type="InterPro" id="IPR050262">
    <property type="entry name" value="Ribose-5P_isomerase"/>
</dbReference>
<comment type="caution">
    <text evidence="3">The sequence shown here is derived from an EMBL/GenBank/DDBJ whole genome shotgun (WGS) entry which is preliminary data.</text>
</comment>
<dbReference type="SMR" id="A0A445IW67"/>
<evidence type="ECO:0000256" key="1">
    <source>
        <dbReference type="ARBA" id="ARBA00001713"/>
    </source>
</evidence>
<dbReference type="Gramene" id="XM_028325234.1">
    <property type="protein sequence ID" value="XP_028181035.1"/>
    <property type="gene ID" value="LOC114367955"/>
</dbReference>
<dbReference type="InterPro" id="IPR004788">
    <property type="entry name" value="Ribose5P_isomerase_type_A"/>
</dbReference>
<keyword evidence="3" id="KW-0413">Isomerase</keyword>
<dbReference type="PANTHER" id="PTHR43748">
    <property type="entry name" value="RIBOSE-5-PHOSPHATE ISOMERASE 3, CHLOROPLASTIC-RELATED"/>
    <property type="match status" value="1"/>
</dbReference>
<dbReference type="Pfam" id="PF06026">
    <property type="entry name" value="Rib_5-P_isom_A"/>
    <property type="match status" value="1"/>
</dbReference>